<dbReference type="Proteomes" id="UP001596002">
    <property type="component" value="Unassembled WGS sequence"/>
</dbReference>
<accession>A0ABV9Q5F6</accession>
<reference evidence="2" key="1">
    <citation type="journal article" date="2019" name="Int. J. Syst. Evol. Microbiol.">
        <title>The Global Catalogue of Microorganisms (GCM) 10K type strain sequencing project: providing services to taxonomists for standard genome sequencing and annotation.</title>
        <authorList>
            <consortium name="The Broad Institute Genomics Platform"/>
            <consortium name="The Broad Institute Genome Sequencing Center for Infectious Disease"/>
            <person name="Wu L."/>
            <person name="Ma J."/>
        </authorList>
    </citation>
    <scope>NUCLEOTIDE SEQUENCE [LARGE SCALE GENOMIC DNA]</scope>
    <source>
        <strain evidence="2">WYCCWR 12678</strain>
    </source>
</reference>
<evidence type="ECO:0000313" key="2">
    <source>
        <dbReference type="Proteomes" id="UP001596002"/>
    </source>
</evidence>
<dbReference type="Pfam" id="PF10764">
    <property type="entry name" value="Gin"/>
    <property type="match status" value="1"/>
</dbReference>
<gene>
    <name evidence="1" type="ORF">ACFO8Q_14295</name>
</gene>
<sequence length="62" mass="7442">MSESSQTRVCIVCREPKSEGIRIWEQFVCVSCEREIVQTDVEDEKYPFYIERMKGIWFDMIS</sequence>
<evidence type="ECO:0000313" key="1">
    <source>
        <dbReference type="EMBL" id="MFC4768512.1"/>
    </source>
</evidence>
<keyword evidence="2" id="KW-1185">Reference proteome</keyword>
<dbReference type="InterPro" id="IPR019700">
    <property type="entry name" value="Sigma-G_inhibitor_Gin"/>
</dbReference>
<name>A0ABV9Q5F6_9BACL</name>
<organism evidence="1 2">
    <name type="scientific">Effusibacillus consociatus</name>
    <dbReference type="NCBI Taxonomy" id="1117041"/>
    <lineage>
        <taxon>Bacteria</taxon>
        <taxon>Bacillati</taxon>
        <taxon>Bacillota</taxon>
        <taxon>Bacilli</taxon>
        <taxon>Bacillales</taxon>
        <taxon>Alicyclobacillaceae</taxon>
        <taxon>Effusibacillus</taxon>
    </lineage>
</organism>
<dbReference type="RefSeq" id="WP_380026463.1">
    <property type="nucleotide sequence ID" value="NZ_JBHSHC010000106.1"/>
</dbReference>
<proteinExistence type="predicted"/>
<protein>
    <submittedName>
        <fullName evidence="1">Sigma factor G inhibitor Gin</fullName>
    </submittedName>
</protein>
<comment type="caution">
    <text evidence="1">The sequence shown here is derived from an EMBL/GenBank/DDBJ whole genome shotgun (WGS) entry which is preliminary data.</text>
</comment>
<dbReference type="EMBL" id="JBHSHC010000106">
    <property type="protein sequence ID" value="MFC4768512.1"/>
    <property type="molecule type" value="Genomic_DNA"/>
</dbReference>